<gene>
    <name evidence="4" type="ORF">CGK74_00770</name>
</gene>
<dbReference type="GO" id="GO:0016757">
    <property type="term" value="F:glycosyltransferase activity"/>
    <property type="evidence" value="ECO:0007669"/>
    <property type="project" value="InterPro"/>
</dbReference>
<dbReference type="OrthoDB" id="9815351at2"/>
<dbReference type="SUPFAM" id="SSF53756">
    <property type="entry name" value="UDP-Glycosyltransferase/glycogen phosphorylase"/>
    <property type="match status" value="1"/>
</dbReference>
<dbReference type="InterPro" id="IPR028098">
    <property type="entry name" value="Glyco_trans_4-like_N"/>
</dbReference>
<dbReference type="PANTHER" id="PTHR46401:SF2">
    <property type="entry name" value="GLYCOSYLTRANSFERASE WBBK-RELATED"/>
    <property type="match status" value="1"/>
</dbReference>
<dbReference type="PANTHER" id="PTHR46401">
    <property type="entry name" value="GLYCOSYLTRANSFERASE WBBK-RELATED"/>
    <property type="match status" value="1"/>
</dbReference>
<dbReference type="GO" id="GO:0009103">
    <property type="term" value="P:lipopolysaccharide biosynthetic process"/>
    <property type="evidence" value="ECO:0007669"/>
    <property type="project" value="TreeGrafter"/>
</dbReference>
<organism evidence="4 5">
    <name type="scientific">Thauera propionica</name>
    <dbReference type="NCBI Taxonomy" id="2019431"/>
    <lineage>
        <taxon>Bacteria</taxon>
        <taxon>Pseudomonadati</taxon>
        <taxon>Pseudomonadota</taxon>
        <taxon>Betaproteobacteria</taxon>
        <taxon>Rhodocyclales</taxon>
        <taxon>Zoogloeaceae</taxon>
        <taxon>Thauera</taxon>
    </lineage>
</organism>
<reference evidence="4 5" key="1">
    <citation type="submission" date="2017-07" db="EMBL/GenBank/DDBJ databases">
        <title>Thauera sp. KNDSS-Mac4 genome sequence and assembly.</title>
        <authorList>
            <person name="Mayilraj S."/>
        </authorList>
    </citation>
    <scope>NUCLEOTIDE SEQUENCE [LARGE SCALE GENOMIC DNA]</scope>
    <source>
        <strain evidence="4 5">KNDSS-Mac4</strain>
    </source>
</reference>
<accession>A0A235F387</accession>
<evidence type="ECO:0000313" key="4">
    <source>
        <dbReference type="EMBL" id="OYD55716.1"/>
    </source>
</evidence>
<proteinExistence type="predicted"/>
<evidence type="ECO:0000259" key="2">
    <source>
        <dbReference type="Pfam" id="PF00534"/>
    </source>
</evidence>
<keyword evidence="5" id="KW-1185">Reference proteome</keyword>
<dbReference type="EMBL" id="NOIH01000002">
    <property type="protein sequence ID" value="OYD55716.1"/>
    <property type="molecule type" value="Genomic_DNA"/>
</dbReference>
<evidence type="ECO:0000259" key="3">
    <source>
        <dbReference type="Pfam" id="PF13579"/>
    </source>
</evidence>
<dbReference type="RefSeq" id="WP_094266554.1">
    <property type="nucleotide sequence ID" value="NZ_NOIH01000002.1"/>
</dbReference>
<dbReference type="Proteomes" id="UP000215181">
    <property type="component" value="Unassembled WGS sequence"/>
</dbReference>
<evidence type="ECO:0000313" key="5">
    <source>
        <dbReference type="Proteomes" id="UP000215181"/>
    </source>
</evidence>
<evidence type="ECO:0008006" key="6">
    <source>
        <dbReference type="Google" id="ProtNLM"/>
    </source>
</evidence>
<name>A0A235F387_9RHOO</name>
<feature type="domain" description="Glycosyltransferase subfamily 4-like N-terminal" evidence="3">
    <location>
        <begin position="22"/>
        <end position="205"/>
    </location>
</feature>
<dbReference type="Pfam" id="PF00534">
    <property type="entry name" value="Glycos_transf_1"/>
    <property type="match status" value="1"/>
</dbReference>
<dbReference type="AlphaFoldDB" id="A0A235F387"/>
<protein>
    <recommendedName>
        <fullName evidence="6">Glycosyltransferase subfamily 4-like N-terminal domain-containing protein</fullName>
    </recommendedName>
</protein>
<evidence type="ECO:0000256" key="1">
    <source>
        <dbReference type="ARBA" id="ARBA00022679"/>
    </source>
</evidence>
<keyword evidence="1" id="KW-0808">Transferase</keyword>
<dbReference type="InterPro" id="IPR001296">
    <property type="entry name" value="Glyco_trans_1"/>
</dbReference>
<dbReference type="Gene3D" id="3.40.50.2000">
    <property type="entry name" value="Glycogen Phosphorylase B"/>
    <property type="match status" value="2"/>
</dbReference>
<sequence>MPESKHAAKSVVMLTADRQIDRRILLEADSLEAAGWVVTIVAMPLDSARDDGDRRIVRLSAGSAATRENLVLQAYRWIRGTIPMNGFAMRTLKRLTWRYLVDQEAFFVRLFAATAARYSPDVFVAHDLPMLAVARLQAERCGAKLVYDSHELYCEQEFSERERKRWAQIEAKHIRACNAVITVNASIAAELEKRYGIGRVGVIHNADRASAPPEPTKLFHTRFKLPESTRILLLQGGLSAGRNLESLVAAMAHVRDDSIALIILGDGALSKPLAAKVKELKLGGRVFFHPAVAQEELPRYTAAADAGVIPYQATCLNNYLCTPNKLFEFIAAGLPILASDLPEITKMVKGRDIGLVGDMSAPETIGRLIEDFFGDTTRLSTWKRNVSLVRNDVCWEVEGQKLVAIYDEL</sequence>
<dbReference type="Pfam" id="PF13579">
    <property type="entry name" value="Glyco_trans_4_4"/>
    <property type="match status" value="1"/>
</dbReference>
<feature type="domain" description="Glycosyl transferase family 1" evidence="2">
    <location>
        <begin position="223"/>
        <end position="385"/>
    </location>
</feature>
<comment type="caution">
    <text evidence="4">The sequence shown here is derived from an EMBL/GenBank/DDBJ whole genome shotgun (WGS) entry which is preliminary data.</text>
</comment>